<dbReference type="InterPro" id="IPR005901">
    <property type="entry name" value="GLPGLI"/>
</dbReference>
<sequence length="245" mass="27111">MTILLNVYAYTGKAQQSGIVHYDRVIHMKPGNMDDIPENIRALMPKETTEKKILLFTPARSLYKNDAVKEAPPQELSAGGMVIRMQTSTTEESLFRDFDAKHQVFQQELVGRTFLISDEWPEAKWKMTGNQKSILGHPVMEATTVKDKDTITAWFTTDFPVPAGPEYIGGLPGLILEASFGDNMSVKATAIEAGDAGLEKKIKEPTRGKKVTSQQFAEIQRQKSAEMKSQFSGAGTDVVIQTIGN</sequence>
<evidence type="ECO:0000313" key="2">
    <source>
        <dbReference type="Proteomes" id="UP001501410"/>
    </source>
</evidence>
<protein>
    <recommendedName>
        <fullName evidence="3">GLPGLI family protein</fullName>
    </recommendedName>
</protein>
<gene>
    <name evidence="1" type="ORF">GCM10023092_03700</name>
</gene>
<keyword evidence="2" id="KW-1185">Reference proteome</keyword>
<organism evidence="1 2">
    <name type="scientific">Rurimicrobium arvi</name>
    <dbReference type="NCBI Taxonomy" id="2049916"/>
    <lineage>
        <taxon>Bacteria</taxon>
        <taxon>Pseudomonadati</taxon>
        <taxon>Bacteroidota</taxon>
        <taxon>Chitinophagia</taxon>
        <taxon>Chitinophagales</taxon>
        <taxon>Chitinophagaceae</taxon>
        <taxon>Rurimicrobium</taxon>
    </lineage>
</organism>
<dbReference type="NCBIfam" id="TIGR01200">
    <property type="entry name" value="GLPGLI"/>
    <property type="match status" value="1"/>
</dbReference>
<reference evidence="2" key="1">
    <citation type="journal article" date="2019" name="Int. J. Syst. Evol. Microbiol.">
        <title>The Global Catalogue of Microorganisms (GCM) 10K type strain sequencing project: providing services to taxonomists for standard genome sequencing and annotation.</title>
        <authorList>
            <consortium name="The Broad Institute Genomics Platform"/>
            <consortium name="The Broad Institute Genome Sequencing Center for Infectious Disease"/>
            <person name="Wu L."/>
            <person name="Ma J."/>
        </authorList>
    </citation>
    <scope>NUCLEOTIDE SEQUENCE [LARGE SCALE GENOMIC DNA]</scope>
    <source>
        <strain evidence="2">JCM 31921</strain>
    </source>
</reference>
<accession>A0ABP8MER9</accession>
<proteinExistence type="predicted"/>
<name>A0ABP8MER9_9BACT</name>
<dbReference type="EMBL" id="BAABEZ010000002">
    <property type="protein sequence ID" value="GAA4449469.1"/>
    <property type="molecule type" value="Genomic_DNA"/>
</dbReference>
<dbReference type="Pfam" id="PF22252">
    <property type="entry name" value="PNGase_F-II_N"/>
    <property type="match status" value="1"/>
</dbReference>
<evidence type="ECO:0008006" key="3">
    <source>
        <dbReference type="Google" id="ProtNLM"/>
    </source>
</evidence>
<comment type="caution">
    <text evidence="1">The sequence shown here is derived from an EMBL/GenBank/DDBJ whole genome shotgun (WGS) entry which is preliminary data.</text>
</comment>
<dbReference type="Proteomes" id="UP001501410">
    <property type="component" value="Unassembled WGS sequence"/>
</dbReference>
<evidence type="ECO:0000313" key="1">
    <source>
        <dbReference type="EMBL" id="GAA4449469.1"/>
    </source>
</evidence>